<feature type="domain" description="Amidohydrolase-related" evidence="1">
    <location>
        <begin position="58"/>
        <end position="368"/>
    </location>
</feature>
<dbReference type="PANTHER" id="PTHR43135">
    <property type="entry name" value="ALPHA-D-RIBOSE 1-METHYLPHOSPHONATE 5-TRIPHOSPHATE DIPHOSPHATASE"/>
    <property type="match status" value="1"/>
</dbReference>
<dbReference type="STRING" id="572544.Ilyop_0117"/>
<dbReference type="HOGENOM" id="CLU_057825_0_0_0"/>
<dbReference type="Gene3D" id="2.30.40.10">
    <property type="entry name" value="Urease, subunit C, domain 1"/>
    <property type="match status" value="1"/>
</dbReference>
<dbReference type="RefSeq" id="WP_013386577.1">
    <property type="nucleotide sequence ID" value="NC_014632.1"/>
</dbReference>
<dbReference type="Proteomes" id="UP000006875">
    <property type="component" value="Chromosome"/>
</dbReference>
<evidence type="ECO:0000313" key="2">
    <source>
        <dbReference type="EMBL" id="ADO81906.1"/>
    </source>
</evidence>
<organism evidence="2 3">
    <name type="scientific">Ilyobacter polytropus (strain ATCC 51220 / DSM 2926 / LMG 16218 / CuHBu1)</name>
    <dbReference type="NCBI Taxonomy" id="572544"/>
    <lineage>
        <taxon>Bacteria</taxon>
        <taxon>Fusobacteriati</taxon>
        <taxon>Fusobacteriota</taxon>
        <taxon>Fusobacteriia</taxon>
        <taxon>Fusobacteriales</taxon>
        <taxon>Fusobacteriaceae</taxon>
        <taxon>Ilyobacter</taxon>
    </lineage>
</organism>
<dbReference type="InterPro" id="IPR032466">
    <property type="entry name" value="Metal_Hydrolase"/>
</dbReference>
<keyword evidence="3" id="KW-1185">Reference proteome</keyword>
<dbReference type="Gene3D" id="3.20.20.140">
    <property type="entry name" value="Metal-dependent hydrolases"/>
    <property type="match status" value="1"/>
</dbReference>
<keyword evidence="2" id="KW-0378">Hydrolase</keyword>
<dbReference type="eggNOG" id="COG1228">
    <property type="taxonomic scope" value="Bacteria"/>
</dbReference>
<dbReference type="GO" id="GO:0043792">
    <property type="term" value="F:enamidase activity"/>
    <property type="evidence" value="ECO:0007669"/>
    <property type="project" value="UniProtKB-EC"/>
</dbReference>
<dbReference type="InterPro" id="IPR011059">
    <property type="entry name" value="Metal-dep_hydrolase_composite"/>
</dbReference>
<dbReference type="KEGG" id="ipo:Ilyop_0117"/>
<dbReference type="AlphaFoldDB" id="E3H6M1"/>
<evidence type="ECO:0000259" key="1">
    <source>
        <dbReference type="Pfam" id="PF01979"/>
    </source>
</evidence>
<proteinExistence type="predicted"/>
<accession>E3H6M1</accession>
<dbReference type="InterPro" id="IPR051781">
    <property type="entry name" value="Metallo-dep_Hydrolase"/>
</dbReference>
<dbReference type="SUPFAM" id="SSF51556">
    <property type="entry name" value="Metallo-dependent hydrolases"/>
    <property type="match status" value="1"/>
</dbReference>
<sequence>MKMLGIKNIGVLITGDVANPIRKATTIIVADGIIKKIGNEDLLTEYPCNKIIDANGITVAPGLLDSHVHPVLGDFTPRQNTVGFISSSLHGGVTTMISAGEPHTPGRPKDPSGTKALAILGKKSSQNVRPGGVKLHGGSLILEKGLVEKDFEELAKEGVNIVGEIGLGSVKDPEEASIMVKWAKKNGFKVMMHTGGTSIPGSSSISADDVIKTNPDVVSHINGGPTAIPLSEVDTLIDETKLTLEVVQCGNFKVMKHVVNKLVEKQDLERLIIGNDSPSGSGIIPLGVLRTISYIASETKATPEQAICFATGNSAKAFDLNVGIIEEGKAADFVLMDAPMGSVGTDSLKALEAGDLPGIASVIIDGEILVTKSRNTPPATNMPTIS</sequence>
<protein>
    <submittedName>
        <fullName evidence="2">Enamidase</fullName>
        <ecNumber evidence="2">3.5.2.18</ecNumber>
    </submittedName>
</protein>
<dbReference type="PANTHER" id="PTHR43135:SF3">
    <property type="entry name" value="ALPHA-D-RIBOSE 1-METHYLPHOSPHONATE 5-TRIPHOSPHATE DIPHOSPHATASE"/>
    <property type="match status" value="1"/>
</dbReference>
<dbReference type="OrthoDB" id="9776488at2"/>
<dbReference type="InterPro" id="IPR006680">
    <property type="entry name" value="Amidohydro-rel"/>
</dbReference>
<dbReference type="EC" id="3.5.2.18" evidence="2"/>
<dbReference type="CDD" id="cd01292">
    <property type="entry name" value="metallo-dependent_hydrolases"/>
    <property type="match status" value="1"/>
</dbReference>
<gene>
    <name evidence="2" type="ordered locus">Ilyop_0117</name>
</gene>
<dbReference type="EMBL" id="CP002281">
    <property type="protein sequence ID" value="ADO81906.1"/>
    <property type="molecule type" value="Genomic_DNA"/>
</dbReference>
<evidence type="ECO:0000313" key="3">
    <source>
        <dbReference type="Proteomes" id="UP000006875"/>
    </source>
</evidence>
<dbReference type="SUPFAM" id="SSF51338">
    <property type="entry name" value="Composite domain of metallo-dependent hydrolases"/>
    <property type="match status" value="1"/>
</dbReference>
<name>E3H6M1_ILYPC</name>
<reference evidence="2 3" key="1">
    <citation type="journal article" date="2010" name="Stand. Genomic Sci.">
        <title>Complete genome sequence of Ilyobacter polytropus type strain (CuHbu1).</title>
        <authorList>
            <person name="Sikorski J."/>
            <person name="Chertkov O."/>
            <person name="Lapidus A."/>
            <person name="Nolan M."/>
            <person name="Lucas S."/>
            <person name="Del Rio T.G."/>
            <person name="Tice H."/>
            <person name="Cheng J.F."/>
            <person name="Tapia R."/>
            <person name="Han C."/>
            <person name="Goodwin L."/>
            <person name="Pitluck S."/>
            <person name="Liolios K."/>
            <person name="Ivanova N."/>
            <person name="Mavromatis K."/>
            <person name="Mikhailova N."/>
            <person name="Pati A."/>
            <person name="Chen A."/>
            <person name="Palaniappan K."/>
            <person name="Land M."/>
            <person name="Hauser L."/>
            <person name="Chang Y.J."/>
            <person name="Jeffries C.D."/>
            <person name="Brambilla E."/>
            <person name="Yasawong M."/>
            <person name="Rohde M."/>
            <person name="Pukall R."/>
            <person name="Spring S."/>
            <person name="Goker M."/>
            <person name="Woyke T."/>
            <person name="Bristow J."/>
            <person name="Eisen J.A."/>
            <person name="Markowitz V."/>
            <person name="Hugenholtz P."/>
            <person name="Kyrpides N.C."/>
            <person name="Klenk H.P."/>
        </authorList>
    </citation>
    <scope>NUCLEOTIDE SEQUENCE [LARGE SCALE GENOMIC DNA]</scope>
    <source>
        <strain evidence="3">ATCC 51220 / DSM 2926 / LMG 16218 / CuHBu1</strain>
    </source>
</reference>
<dbReference type="Pfam" id="PF01979">
    <property type="entry name" value="Amidohydro_1"/>
    <property type="match status" value="1"/>
</dbReference>